<gene>
    <name evidence="1" type="ORF">RFI_38684</name>
</gene>
<proteinExistence type="predicted"/>
<evidence type="ECO:0000313" key="2">
    <source>
        <dbReference type="Proteomes" id="UP000023152"/>
    </source>
</evidence>
<dbReference type="EMBL" id="ASPP01045764">
    <property type="protein sequence ID" value="ETN98803.1"/>
    <property type="molecule type" value="Genomic_DNA"/>
</dbReference>
<organism evidence="1 2">
    <name type="scientific">Reticulomyxa filosa</name>
    <dbReference type="NCBI Taxonomy" id="46433"/>
    <lineage>
        <taxon>Eukaryota</taxon>
        <taxon>Sar</taxon>
        <taxon>Rhizaria</taxon>
        <taxon>Retaria</taxon>
        <taxon>Foraminifera</taxon>
        <taxon>Monothalamids</taxon>
        <taxon>Reticulomyxidae</taxon>
        <taxon>Reticulomyxa</taxon>
    </lineage>
</organism>
<sequence>MGKTWKIKHDTEILRQNTTKHVEEICVQFNSSDIDWEQIVYILWQYYLLQDKQDYVKYSKENCIIVYHLDVSSCVSKNINDFFFQLFFLQHIDTNSSCFH</sequence>
<feature type="non-terminal residue" evidence="1">
    <location>
        <position position="100"/>
    </location>
</feature>
<evidence type="ECO:0000313" key="1">
    <source>
        <dbReference type="EMBL" id="ETN98803.1"/>
    </source>
</evidence>
<reference evidence="1 2" key="1">
    <citation type="journal article" date="2013" name="Curr. Biol.">
        <title>The Genome of the Foraminiferan Reticulomyxa filosa.</title>
        <authorList>
            <person name="Glockner G."/>
            <person name="Hulsmann N."/>
            <person name="Schleicher M."/>
            <person name="Noegel A.A."/>
            <person name="Eichinger L."/>
            <person name="Gallinger C."/>
            <person name="Pawlowski J."/>
            <person name="Sierra R."/>
            <person name="Euteneuer U."/>
            <person name="Pillet L."/>
            <person name="Moustafa A."/>
            <person name="Platzer M."/>
            <person name="Groth M."/>
            <person name="Szafranski K."/>
            <person name="Schliwa M."/>
        </authorList>
    </citation>
    <scope>NUCLEOTIDE SEQUENCE [LARGE SCALE GENOMIC DNA]</scope>
</reference>
<name>X6LB88_RETFI</name>
<dbReference type="AlphaFoldDB" id="X6LB88"/>
<dbReference type="OrthoDB" id="6142015at2759"/>
<dbReference type="Proteomes" id="UP000023152">
    <property type="component" value="Unassembled WGS sequence"/>
</dbReference>
<keyword evidence="2" id="KW-1185">Reference proteome</keyword>
<accession>X6LB88</accession>
<comment type="caution">
    <text evidence="1">The sequence shown here is derived from an EMBL/GenBank/DDBJ whole genome shotgun (WGS) entry which is preliminary data.</text>
</comment>
<protein>
    <submittedName>
        <fullName evidence="1">Uncharacterized protein</fullName>
    </submittedName>
</protein>